<dbReference type="EnsemblMetazoa" id="SCAU004065-RA">
    <property type="protein sequence ID" value="SCAU004065-PA"/>
    <property type="gene ID" value="SCAU004065"/>
</dbReference>
<dbReference type="KEGG" id="scac:106089979"/>
<proteinExistence type="predicted"/>
<evidence type="ECO:0000313" key="1">
    <source>
        <dbReference type="EnsemblMetazoa" id="SCAU004065-PA"/>
    </source>
</evidence>
<dbReference type="Proteomes" id="UP000095300">
    <property type="component" value="Unassembled WGS sequence"/>
</dbReference>
<gene>
    <name evidence="1" type="primary">106089979</name>
</gene>
<keyword evidence="2" id="KW-1185">Reference proteome</keyword>
<name>A0A1I8P1T8_STOCA</name>
<sequence length="101" mass="11804">MPTQWRRMALQTHFIGFCHKRYFLENEPPILGLHKKPRSHNRCAVKYSSKIMIIVRSTEVSKIEIPLQHLKVFVFQVALYSPIKWLALAVLGSTKLSDTKR</sequence>
<protein>
    <submittedName>
        <fullName evidence="1">Uncharacterized protein</fullName>
    </submittedName>
</protein>
<accession>A0A1I8P1T8</accession>
<reference evidence="1" key="1">
    <citation type="submission" date="2020-05" db="UniProtKB">
        <authorList>
            <consortium name="EnsemblMetazoa"/>
        </authorList>
    </citation>
    <scope>IDENTIFICATION</scope>
    <source>
        <strain evidence="1">USDA</strain>
    </source>
</reference>
<organism evidence="1 2">
    <name type="scientific">Stomoxys calcitrans</name>
    <name type="common">Stable fly</name>
    <name type="synonym">Conops calcitrans</name>
    <dbReference type="NCBI Taxonomy" id="35570"/>
    <lineage>
        <taxon>Eukaryota</taxon>
        <taxon>Metazoa</taxon>
        <taxon>Ecdysozoa</taxon>
        <taxon>Arthropoda</taxon>
        <taxon>Hexapoda</taxon>
        <taxon>Insecta</taxon>
        <taxon>Pterygota</taxon>
        <taxon>Neoptera</taxon>
        <taxon>Endopterygota</taxon>
        <taxon>Diptera</taxon>
        <taxon>Brachycera</taxon>
        <taxon>Muscomorpha</taxon>
        <taxon>Muscoidea</taxon>
        <taxon>Muscidae</taxon>
        <taxon>Stomoxys</taxon>
    </lineage>
</organism>
<dbReference type="AlphaFoldDB" id="A0A1I8P1T8"/>
<dbReference type="VEuPathDB" id="VectorBase:SCAU004065"/>
<evidence type="ECO:0000313" key="2">
    <source>
        <dbReference type="Proteomes" id="UP000095300"/>
    </source>
</evidence>